<dbReference type="Pfam" id="PF07751">
    <property type="entry name" value="Abi_2"/>
    <property type="match status" value="1"/>
</dbReference>
<name>X1JB50_9ZZZZ</name>
<gene>
    <name evidence="1" type="ORF">S03H2_58982</name>
</gene>
<organism evidence="1">
    <name type="scientific">marine sediment metagenome</name>
    <dbReference type="NCBI Taxonomy" id="412755"/>
    <lineage>
        <taxon>unclassified sequences</taxon>
        <taxon>metagenomes</taxon>
        <taxon>ecological metagenomes</taxon>
    </lineage>
</organism>
<dbReference type="AlphaFoldDB" id="X1JB50"/>
<accession>X1JB50</accession>
<dbReference type="EMBL" id="BARU01037902">
    <property type="protein sequence ID" value="GAH78745.1"/>
    <property type="molecule type" value="Genomic_DNA"/>
</dbReference>
<evidence type="ECO:0008006" key="2">
    <source>
        <dbReference type="Google" id="ProtNLM"/>
    </source>
</evidence>
<comment type="caution">
    <text evidence="1">The sequence shown here is derived from an EMBL/GenBank/DDBJ whole genome shotgun (WGS) entry which is preliminary data.</text>
</comment>
<protein>
    <recommendedName>
        <fullName evidence="2">Abi-like protein</fullName>
    </recommendedName>
</protein>
<proteinExistence type="predicted"/>
<sequence>MINFLNIKKIQNILERTDSNNISKDCFGIDEKILSSWIHTLVYIRNLCAHHSRIWNRTLAIKPKVPNKLAEWKGISSSKIFCIFLIFKKLIIMPGEWENFKNNLLQLLEEHNDIDIKRMGFPDDWGDRINSI</sequence>
<dbReference type="InterPro" id="IPR011664">
    <property type="entry name" value="Abi_system_AbiD/AbiF-like"/>
</dbReference>
<evidence type="ECO:0000313" key="1">
    <source>
        <dbReference type="EMBL" id="GAH78745.1"/>
    </source>
</evidence>
<reference evidence="1" key="1">
    <citation type="journal article" date="2014" name="Front. Microbiol.">
        <title>High frequency of phylogenetically diverse reductive dehalogenase-homologous genes in deep subseafloor sedimentary metagenomes.</title>
        <authorList>
            <person name="Kawai M."/>
            <person name="Futagami T."/>
            <person name="Toyoda A."/>
            <person name="Takaki Y."/>
            <person name="Nishi S."/>
            <person name="Hori S."/>
            <person name="Arai W."/>
            <person name="Tsubouchi T."/>
            <person name="Morono Y."/>
            <person name="Uchiyama I."/>
            <person name="Ito T."/>
            <person name="Fujiyama A."/>
            <person name="Inagaki F."/>
            <person name="Takami H."/>
        </authorList>
    </citation>
    <scope>NUCLEOTIDE SEQUENCE</scope>
    <source>
        <strain evidence="1">Expedition CK06-06</strain>
    </source>
</reference>